<accession>A0ACC0CV27</accession>
<dbReference type="EMBL" id="MU394339">
    <property type="protein sequence ID" value="KAI6084296.1"/>
    <property type="molecule type" value="Genomic_DNA"/>
</dbReference>
<gene>
    <name evidence="1" type="ORF">F4821DRAFT_280283</name>
</gene>
<sequence>MGKRKVAALEKIEADLAGLQYKIRKDPEAYEKEFIENWQQFDAAHEKFLAAPVGADSNSLITFREQIDLIAHCAELYPQITATFPDALKDVLTKHHAVLEPTLREKIVSSLTLLRRKDVIDSNYLLTTLFPILISTPSKSLRMVLYQKILSDIRNTNTKTTNHRVNRTMQTVLYNLVTSDRSSPKALWAVKLVRELWRRQIWSDAKTVDIMRQACLADNEKVIIGSVRFFLGGDKEREEFEDESSDEETIDIKKVKHSIEINKKTKKHKKALDRAVDKAKKQERKKTAPHPLNFSALHILQDPQGFSENLFEKHLQNTKSKLSLETKLLVLQLVTRLVGLHKLTIISLYSWFIKHLTPRQQSASSFLASLAQGTHNLVPPDAIEPLIQKIANEFVSEASASEVCSAGLNAIREICVRQPLAMNETLLQDLVEYRKSKDKGVMMAAKGLLSLYREKGANMLRKKDRGKDATMGLRSGDLKQLRYGEEETGEIEGLELLAKWKEEQKKRKRAERGLPEEGDDAEKAEDEDESEQDEWEVASMESSDSGEWIRVSDSEDEAEPEPDTKRQKVDSQDQEESDEEDVAGETVDFMKLATTQILTPADLAKLRELKMGANIDKALGNRKRKKDQEDRHVDEGLTAEQIEAPAKLRKSTKEERIALAKEGKPDREEHKSTQAIRKSKKEAEGKSTTNKEKARKKNFMMTLGKAKSKQKRSLVTTRNILKNHIDRSKSGGRRRNGIAR</sequence>
<keyword evidence="2" id="KW-1185">Reference proteome</keyword>
<protein>
    <submittedName>
        <fullName evidence="1">SDA1-domain-containing protein</fullName>
    </submittedName>
</protein>
<name>A0ACC0CV27_9PEZI</name>
<reference evidence="1 2" key="1">
    <citation type="journal article" date="2022" name="New Phytol.">
        <title>Ecological generalism drives hyperdiversity of secondary metabolite gene clusters in xylarialean endophytes.</title>
        <authorList>
            <person name="Franco M.E.E."/>
            <person name="Wisecaver J.H."/>
            <person name="Arnold A.E."/>
            <person name="Ju Y.M."/>
            <person name="Slot J.C."/>
            <person name="Ahrendt S."/>
            <person name="Moore L.P."/>
            <person name="Eastman K.E."/>
            <person name="Scott K."/>
            <person name="Konkel Z."/>
            <person name="Mondo S.J."/>
            <person name="Kuo A."/>
            <person name="Hayes R.D."/>
            <person name="Haridas S."/>
            <person name="Andreopoulos B."/>
            <person name="Riley R."/>
            <person name="LaButti K."/>
            <person name="Pangilinan J."/>
            <person name="Lipzen A."/>
            <person name="Amirebrahimi M."/>
            <person name="Yan J."/>
            <person name="Adam C."/>
            <person name="Keymanesh K."/>
            <person name="Ng V."/>
            <person name="Louie K."/>
            <person name="Northen T."/>
            <person name="Drula E."/>
            <person name="Henrissat B."/>
            <person name="Hsieh H.M."/>
            <person name="Youens-Clark K."/>
            <person name="Lutzoni F."/>
            <person name="Miadlikowska J."/>
            <person name="Eastwood D.C."/>
            <person name="Hamelin R.C."/>
            <person name="Grigoriev I.V."/>
            <person name="U'Ren J.M."/>
        </authorList>
    </citation>
    <scope>NUCLEOTIDE SEQUENCE [LARGE SCALE GENOMIC DNA]</scope>
    <source>
        <strain evidence="1 2">ER1909</strain>
    </source>
</reference>
<proteinExistence type="predicted"/>
<evidence type="ECO:0000313" key="2">
    <source>
        <dbReference type="Proteomes" id="UP001497680"/>
    </source>
</evidence>
<organism evidence="1 2">
    <name type="scientific">Hypoxylon rubiginosum</name>
    <dbReference type="NCBI Taxonomy" id="110542"/>
    <lineage>
        <taxon>Eukaryota</taxon>
        <taxon>Fungi</taxon>
        <taxon>Dikarya</taxon>
        <taxon>Ascomycota</taxon>
        <taxon>Pezizomycotina</taxon>
        <taxon>Sordariomycetes</taxon>
        <taxon>Xylariomycetidae</taxon>
        <taxon>Xylariales</taxon>
        <taxon>Hypoxylaceae</taxon>
        <taxon>Hypoxylon</taxon>
    </lineage>
</organism>
<comment type="caution">
    <text evidence="1">The sequence shown here is derived from an EMBL/GenBank/DDBJ whole genome shotgun (WGS) entry which is preliminary data.</text>
</comment>
<evidence type="ECO:0000313" key="1">
    <source>
        <dbReference type="EMBL" id="KAI6084296.1"/>
    </source>
</evidence>
<dbReference type="Proteomes" id="UP001497680">
    <property type="component" value="Unassembled WGS sequence"/>
</dbReference>